<sequence>MFAAPNKPTCRRSSYKRSGLLCGISVWSALEMNCEVRCQLLYVGSALLSSCIGCDFDDEHALQLSLNTSLQQLDIRIESNEDMEGGVEPLDLTNFQYNGEAYDGYPSFLRTWQHILRTIPSTVWQKNESFRLNVTAMSWSALTKDYSRPVIRTLRLLELTNLMGALFRCHHSVPRGLADAGEDIVDTLRACRFIVMNAADYWDHLMAHTTITNPEIRLRPISWGVVQCKFDDELLLATPPAIARHYGVHHPVYCPVHLLSESPSPLDNAEIVDLLRAIALHHQGPIPGSCGALLEPSPMAFVKHFHAWHCYRNDSIALNDQSLPDLRQMARKALEDQLRPSYSLHERVAKLRASAAPIEDELEVTALSRDEIKARLEQLSYYDTGTSPATYLETMSDVSAQQELARGIMRAQQMYSTPDFYSLPAYDADFITQLVGSVRLE</sequence>
<dbReference type="InParanoid" id="S8F4M3"/>
<gene>
    <name evidence="1" type="ORF">FOMPIDRAFT_1053137</name>
</gene>
<keyword evidence="2" id="KW-1185">Reference proteome</keyword>
<organism evidence="1 2">
    <name type="scientific">Fomitopsis schrenkii</name>
    <name type="common">Brown rot fungus</name>
    <dbReference type="NCBI Taxonomy" id="2126942"/>
    <lineage>
        <taxon>Eukaryota</taxon>
        <taxon>Fungi</taxon>
        <taxon>Dikarya</taxon>
        <taxon>Basidiomycota</taxon>
        <taxon>Agaricomycotina</taxon>
        <taxon>Agaricomycetes</taxon>
        <taxon>Polyporales</taxon>
        <taxon>Fomitopsis</taxon>
    </lineage>
</organism>
<dbReference type="AlphaFoldDB" id="S8F4M3"/>
<name>S8F4M3_FOMSC</name>
<proteinExistence type="predicted"/>
<evidence type="ECO:0000313" key="2">
    <source>
        <dbReference type="Proteomes" id="UP000015241"/>
    </source>
</evidence>
<dbReference type="Proteomes" id="UP000015241">
    <property type="component" value="Unassembled WGS sequence"/>
</dbReference>
<evidence type="ECO:0000313" key="1">
    <source>
        <dbReference type="EMBL" id="EPS96640.1"/>
    </source>
</evidence>
<dbReference type="HOGENOM" id="CLU_621180_0_0_1"/>
<reference evidence="1 2" key="1">
    <citation type="journal article" date="2012" name="Science">
        <title>The Paleozoic origin of enzymatic lignin decomposition reconstructed from 31 fungal genomes.</title>
        <authorList>
            <person name="Floudas D."/>
            <person name="Binder M."/>
            <person name="Riley R."/>
            <person name="Barry K."/>
            <person name="Blanchette R.A."/>
            <person name="Henrissat B."/>
            <person name="Martinez A.T."/>
            <person name="Otillar R."/>
            <person name="Spatafora J.W."/>
            <person name="Yadav J.S."/>
            <person name="Aerts A."/>
            <person name="Benoit I."/>
            <person name="Boyd A."/>
            <person name="Carlson A."/>
            <person name="Copeland A."/>
            <person name="Coutinho P.M."/>
            <person name="de Vries R.P."/>
            <person name="Ferreira P."/>
            <person name="Findley K."/>
            <person name="Foster B."/>
            <person name="Gaskell J."/>
            <person name="Glotzer D."/>
            <person name="Gorecki P."/>
            <person name="Heitman J."/>
            <person name="Hesse C."/>
            <person name="Hori C."/>
            <person name="Igarashi K."/>
            <person name="Jurgens J.A."/>
            <person name="Kallen N."/>
            <person name="Kersten P."/>
            <person name="Kohler A."/>
            <person name="Kuees U."/>
            <person name="Kumar T.K.A."/>
            <person name="Kuo A."/>
            <person name="LaButti K."/>
            <person name="Larrondo L.F."/>
            <person name="Lindquist E."/>
            <person name="Ling A."/>
            <person name="Lombard V."/>
            <person name="Lucas S."/>
            <person name="Lundell T."/>
            <person name="Martin R."/>
            <person name="McLaughlin D.J."/>
            <person name="Morgenstern I."/>
            <person name="Morin E."/>
            <person name="Murat C."/>
            <person name="Nagy L.G."/>
            <person name="Nolan M."/>
            <person name="Ohm R.A."/>
            <person name="Patyshakuliyeva A."/>
            <person name="Rokas A."/>
            <person name="Ruiz-Duenas F.J."/>
            <person name="Sabat G."/>
            <person name="Salamov A."/>
            <person name="Samejima M."/>
            <person name="Schmutz J."/>
            <person name="Slot J.C."/>
            <person name="St John F."/>
            <person name="Stenlid J."/>
            <person name="Sun H."/>
            <person name="Sun S."/>
            <person name="Syed K."/>
            <person name="Tsang A."/>
            <person name="Wiebenga A."/>
            <person name="Young D."/>
            <person name="Pisabarro A."/>
            <person name="Eastwood D.C."/>
            <person name="Martin F."/>
            <person name="Cullen D."/>
            <person name="Grigoriev I.V."/>
            <person name="Hibbett D.S."/>
        </authorList>
    </citation>
    <scope>NUCLEOTIDE SEQUENCE</scope>
    <source>
        <strain evidence="2">FP-58527</strain>
    </source>
</reference>
<dbReference type="EMBL" id="KE504186">
    <property type="protein sequence ID" value="EPS96640.1"/>
    <property type="molecule type" value="Genomic_DNA"/>
</dbReference>
<accession>S8F4M3</accession>
<protein>
    <submittedName>
        <fullName evidence="1">Uncharacterized protein</fullName>
    </submittedName>
</protein>